<evidence type="ECO:0000256" key="4">
    <source>
        <dbReference type="ARBA" id="ARBA00023136"/>
    </source>
</evidence>
<name>B8KRT4_9GAMM</name>
<protein>
    <submittedName>
        <fullName evidence="7">ABC-type phosphate transporter, permease component</fullName>
    </submittedName>
</protein>
<dbReference type="Proteomes" id="UP000004699">
    <property type="component" value="Unassembled WGS sequence"/>
</dbReference>
<dbReference type="CDD" id="cd06261">
    <property type="entry name" value="TM_PBP2"/>
    <property type="match status" value="1"/>
</dbReference>
<proteinExistence type="inferred from homology"/>
<keyword evidence="2 5" id="KW-0812">Transmembrane</keyword>
<comment type="subcellular location">
    <subcellularLocation>
        <location evidence="1 5">Cell membrane</location>
        <topology evidence="1 5">Multi-pass membrane protein</topology>
    </subcellularLocation>
</comment>
<feature type="transmembrane region" description="Helical" evidence="5">
    <location>
        <begin position="425"/>
        <end position="449"/>
    </location>
</feature>
<accession>B8KRT4</accession>
<feature type="transmembrane region" description="Helical" evidence="5">
    <location>
        <begin position="392"/>
        <end position="413"/>
    </location>
</feature>
<keyword evidence="5" id="KW-0813">Transport</keyword>
<dbReference type="GO" id="GO:0005886">
    <property type="term" value="C:plasma membrane"/>
    <property type="evidence" value="ECO:0007669"/>
    <property type="project" value="UniProtKB-SubCell"/>
</dbReference>
<dbReference type="EMBL" id="DS999411">
    <property type="protein sequence ID" value="EED34316.1"/>
    <property type="molecule type" value="Genomic_DNA"/>
</dbReference>
<dbReference type="AlphaFoldDB" id="B8KRT4"/>
<organism evidence="7 8">
    <name type="scientific">Luminiphilus syltensis NOR5-1B</name>
    <dbReference type="NCBI Taxonomy" id="565045"/>
    <lineage>
        <taxon>Bacteria</taxon>
        <taxon>Pseudomonadati</taxon>
        <taxon>Pseudomonadota</taxon>
        <taxon>Gammaproteobacteria</taxon>
        <taxon>Cellvibrionales</taxon>
        <taxon>Halieaceae</taxon>
        <taxon>Luminiphilus</taxon>
    </lineage>
</organism>
<dbReference type="GO" id="GO:0055085">
    <property type="term" value="P:transmembrane transport"/>
    <property type="evidence" value="ECO:0007669"/>
    <property type="project" value="InterPro"/>
</dbReference>
<feature type="domain" description="ABC transmembrane type-1" evidence="6">
    <location>
        <begin position="321"/>
        <end position="609"/>
    </location>
</feature>
<evidence type="ECO:0000256" key="2">
    <source>
        <dbReference type="ARBA" id="ARBA00022692"/>
    </source>
</evidence>
<comment type="similarity">
    <text evidence="5">Belongs to the binding-protein-dependent transport system permease family.</text>
</comment>
<feature type="transmembrane region" description="Helical" evidence="5">
    <location>
        <begin position="361"/>
        <end position="386"/>
    </location>
</feature>
<evidence type="ECO:0000256" key="1">
    <source>
        <dbReference type="ARBA" id="ARBA00004651"/>
    </source>
</evidence>
<feature type="transmembrane region" description="Helical" evidence="5">
    <location>
        <begin position="522"/>
        <end position="543"/>
    </location>
</feature>
<dbReference type="PANTHER" id="PTHR42727:SF1">
    <property type="entry name" value="PHOSPHATE TRANSPORT SYSTEM PERMEASE"/>
    <property type="match status" value="1"/>
</dbReference>
<dbReference type="InterPro" id="IPR000515">
    <property type="entry name" value="MetI-like"/>
</dbReference>
<reference evidence="8" key="1">
    <citation type="journal article" date="2013" name="BMC Microbiol.">
        <title>Taxonomy and evolution of bacteriochlorophyll a-containing members of the OM60/NOR5 clade of marine gammaproteobacteria: description of Luminiphilus syltensis gen. nov., sp. nov., reclassification of Haliea rubra as Pseudohaliea rubra gen. nov., comb. nov., and emendation of Chromatocurvus halotolerans.</title>
        <authorList>
            <person name="Spring S."/>
            <person name="Riedel T."/>
            <person name="Sproer C."/>
            <person name="Yan S."/>
            <person name="Harder J."/>
            <person name="Fuchs B.M."/>
        </authorList>
    </citation>
    <scope>NUCLEOTIDE SEQUENCE [LARGE SCALE GENOMIC DNA]</scope>
    <source>
        <strain evidence="8">NOR51-B</strain>
    </source>
</reference>
<feature type="transmembrane region" description="Helical" evidence="5">
    <location>
        <begin position="12"/>
        <end position="36"/>
    </location>
</feature>
<evidence type="ECO:0000256" key="5">
    <source>
        <dbReference type="RuleBase" id="RU363032"/>
    </source>
</evidence>
<gene>
    <name evidence="7" type="ORF">NOR51B_253</name>
</gene>
<feature type="transmembrane region" description="Helical" evidence="5">
    <location>
        <begin position="327"/>
        <end position="349"/>
    </location>
</feature>
<keyword evidence="8" id="KW-1185">Reference proteome</keyword>
<dbReference type="PROSITE" id="PS50928">
    <property type="entry name" value="ABC_TM1"/>
    <property type="match status" value="1"/>
</dbReference>
<sequence length="625" mass="68531">MRSVFDIGVSFVVRATSVLVLCAVVGMFVQMVFVAWPLTQSVKVTPLADAQNNIIASERTPDWVPHSDLLPAWRESIMGRVWLREDSDGAISGAISPSMDAAEQWVSLRFNAPEIPLSVLFIDSTQRWLVAVANDGRYRMASLRMDAVEWGNIERIKPFDYHAIGGANETLLFAAARSVRQYHLLKTAGSLYPELVLARTWQVSERILGLAAAPESQRVLILAGPQSIELWNATAQQRIAQKALAEPMEGIGWIDQHHFYAEAARNQQRRVWKVEGNTDAITLASLFTPVQYLGYPEPSQVWQTSSVGKGQEQKFGLTPLLFGSMKAALIAMLVALPCAVGAAFFVGFFMSNRARNRIKPIIELLEAIPTVVLAAVAAVWLAPIFLLVLPELFFATITAVLGIPVASALWRFAPASLHGSRYHGLLPLLLIPVILLLIAAGVLLGGYVEQQWMSGSLTVWLHEQFHVDLVHLNGLLVGIAMGIAVIPGIFSLAEDAVYSVPRHAAEGSLALGASRWRSFRDVILPLAWPGVISAVAIGAGRALGETMIVLMISGNTPILDWSPLTGMRTISATLAIELPETAFSSVHYQILFFAALLLFFITFLFNSLAEVLRLRMRKRFRVLAS</sequence>
<dbReference type="InterPro" id="IPR035906">
    <property type="entry name" value="MetI-like_sf"/>
</dbReference>
<evidence type="ECO:0000313" key="8">
    <source>
        <dbReference type="Proteomes" id="UP000004699"/>
    </source>
</evidence>
<evidence type="ECO:0000313" key="7">
    <source>
        <dbReference type="EMBL" id="EED34316.1"/>
    </source>
</evidence>
<feature type="transmembrane region" description="Helical" evidence="5">
    <location>
        <begin position="469"/>
        <end position="493"/>
    </location>
</feature>
<keyword evidence="4 5" id="KW-0472">Membrane</keyword>
<dbReference type="eggNOG" id="COG4590">
    <property type="taxonomic scope" value="Bacteria"/>
</dbReference>
<dbReference type="STRING" id="565045.NOR51B_253"/>
<dbReference type="Gene3D" id="1.10.3720.10">
    <property type="entry name" value="MetI-like"/>
    <property type="match status" value="1"/>
</dbReference>
<dbReference type="PANTHER" id="PTHR42727">
    <property type="entry name" value="PHOSPHATE TRANSPORT SYSTEM PERMEASE PROTEIN"/>
    <property type="match status" value="1"/>
</dbReference>
<keyword evidence="3 5" id="KW-1133">Transmembrane helix</keyword>
<dbReference type="HOGENOM" id="CLU_013803_0_0_6"/>
<dbReference type="SUPFAM" id="SSF161098">
    <property type="entry name" value="MetI-like"/>
    <property type="match status" value="2"/>
</dbReference>
<dbReference type="Pfam" id="PF00528">
    <property type="entry name" value="BPD_transp_1"/>
    <property type="match status" value="1"/>
</dbReference>
<evidence type="ECO:0000256" key="3">
    <source>
        <dbReference type="ARBA" id="ARBA00022989"/>
    </source>
</evidence>
<evidence type="ECO:0000259" key="6">
    <source>
        <dbReference type="PROSITE" id="PS50928"/>
    </source>
</evidence>
<feature type="transmembrane region" description="Helical" evidence="5">
    <location>
        <begin position="588"/>
        <end position="609"/>
    </location>
</feature>